<dbReference type="InterPro" id="IPR019734">
    <property type="entry name" value="TPR_rpt"/>
</dbReference>
<keyword evidence="9" id="KW-1133">Transmembrane helix</keyword>
<keyword evidence="7" id="KW-0067">ATP-binding</keyword>
<protein>
    <recommendedName>
        <fullName evidence="2">histidine kinase</fullName>
        <ecNumber evidence="2">2.7.13.3</ecNumber>
    </recommendedName>
</protein>
<dbReference type="PANTHER" id="PTHR41523">
    <property type="entry name" value="TWO-COMPONENT SYSTEM SENSOR PROTEIN"/>
    <property type="match status" value="1"/>
</dbReference>
<dbReference type="RefSeq" id="WP_106602710.1">
    <property type="nucleotide sequence ID" value="NZ_PYGK01000005.1"/>
</dbReference>
<dbReference type="Gene3D" id="1.25.40.10">
    <property type="entry name" value="Tetratricopeptide repeat domain"/>
    <property type="match status" value="2"/>
</dbReference>
<dbReference type="SUPFAM" id="SSF55874">
    <property type="entry name" value="ATPase domain of HSP90 chaperone/DNA topoisomerase II/histidine kinase"/>
    <property type="match status" value="1"/>
</dbReference>
<dbReference type="Pfam" id="PF07568">
    <property type="entry name" value="HisKA_2"/>
    <property type="match status" value="1"/>
</dbReference>
<evidence type="ECO:0000256" key="3">
    <source>
        <dbReference type="ARBA" id="ARBA00022553"/>
    </source>
</evidence>
<keyword evidence="9" id="KW-0472">Membrane</keyword>
<dbReference type="GO" id="GO:0004673">
    <property type="term" value="F:protein histidine kinase activity"/>
    <property type="evidence" value="ECO:0007669"/>
    <property type="project" value="UniProtKB-EC"/>
</dbReference>
<evidence type="ECO:0000313" key="11">
    <source>
        <dbReference type="EMBL" id="PSL30875.1"/>
    </source>
</evidence>
<proteinExistence type="predicted"/>
<feature type="domain" description="Histidine kinase/HSP90-like ATPase" evidence="10">
    <location>
        <begin position="638"/>
        <end position="737"/>
    </location>
</feature>
<evidence type="ECO:0000256" key="6">
    <source>
        <dbReference type="ARBA" id="ARBA00022777"/>
    </source>
</evidence>
<keyword evidence="6 11" id="KW-0418">Kinase</keyword>
<dbReference type="GO" id="GO:0005524">
    <property type="term" value="F:ATP binding"/>
    <property type="evidence" value="ECO:0007669"/>
    <property type="project" value="UniProtKB-KW"/>
</dbReference>
<dbReference type="InterPro" id="IPR011990">
    <property type="entry name" value="TPR-like_helical_dom_sf"/>
</dbReference>
<dbReference type="PANTHER" id="PTHR41523:SF8">
    <property type="entry name" value="ETHYLENE RESPONSE SENSOR PROTEIN"/>
    <property type="match status" value="1"/>
</dbReference>
<evidence type="ECO:0000256" key="2">
    <source>
        <dbReference type="ARBA" id="ARBA00012438"/>
    </source>
</evidence>
<keyword evidence="12" id="KW-1185">Reference proteome</keyword>
<dbReference type="Gene3D" id="3.30.565.10">
    <property type="entry name" value="Histidine kinase-like ATPase, C-terminal domain"/>
    <property type="match status" value="1"/>
</dbReference>
<dbReference type="Pfam" id="PF14938">
    <property type="entry name" value="SNAP"/>
    <property type="match status" value="1"/>
</dbReference>
<evidence type="ECO:0000256" key="1">
    <source>
        <dbReference type="ARBA" id="ARBA00000085"/>
    </source>
</evidence>
<keyword evidence="8" id="KW-0802">TPR repeat</keyword>
<dbReference type="EMBL" id="PYGK01000005">
    <property type="protein sequence ID" value="PSL30875.1"/>
    <property type="molecule type" value="Genomic_DNA"/>
</dbReference>
<evidence type="ECO:0000256" key="9">
    <source>
        <dbReference type="SAM" id="Phobius"/>
    </source>
</evidence>
<reference evidence="11 12" key="1">
    <citation type="submission" date="2018-03" db="EMBL/GenBank/DDBJ databases">
        <title>Genomic Encyclopedia of Archaeal and Bacterial Type Strains, Phase II (KMG-II): from individual species to whole genera.</title>
        <authorList>
            <person name="Goeker M."/>
        </authorList>
    </citation>
    <scope>NUCLEOTIDE SEQUENCE [LARGE SCALE GENOMIC DNA]</scope>
    <source>
        <strain evidence="11 12">DSM 18107</strain>
    </source>
</reference>
<accession>A0A2P8GAD5</accession>
<dbReference type="SMART" id="SM00028">
    <property type="entry name" value="TPR"/>
    <property type="match status" value="3"/>
</dbReference>
<dbReference type="AlphaFoldDB" id="A0A2P8GAD5"/>
<evidence type="ECO:0000256" key="5">
    <source>
        <dbReference type="ARBA" id="ARBA00022741"/>
    </source>
</evidence>
<dbReference type="EC" id="2.7.13.3" evidence="2"/>
<evidence type="ECO:0000313" key="12">
    <source>
        <dbReference type="Proteomes" id="UP000240978"/>
    </source>
</evidence>
<dbReference type="SMART" id="SM00387">
    <property type="entry name" value="HATPase_c"/>
    <property type="match status" value="1"/>
</dbReference>
<dbReference type="InterPro" id="IPR011495">
    <property type="entry name" value="Sig_transdc_His_kin_sub2_dim/P"/>
</dbReference>
<keyword evidence="9" id="KW-0812">Transmembrane</keyword>
<feature type="repeat" description="TPR" evidence="8">
    <location>
        <begin position="245"/>
        <end position="278"/>
    </location>
</feature>
<dbReference type="InterPro" id="IPR036890">
    <property type="entry name" value="HATPase_C_sf"/>
</dbReference>
<dbReference type="Pfam" id="PF13424">
    <property type="entry name" value="TPR_12"/>
    <property type="match status" value="1"/>
</dbReference>
<dbReference type="Gene3D" id="3.30.450.20">
    <property type="entry name" value="PAS domain"/>
    <property type="match status" value="1"/>
</dbReference>
<evidence type="ECO:0000259" key="10">
    <source>
        <dbReference type="SMART" id="SM00387"/>
    </source>
</evidence>
<feature type="transmembrane region" description="Helical" evidence="9">
    <location>
        <begin position="487"/>
        <end position="506"/>
    </location>
</feature>
<name>A0A2P8GAD5_9BACT</name>
<gene>
    <name evidence="11" type="ORF">CLV42_105236</name>
</gene>
<dbReference type="Pfam" id="PF02518">
    <property type="entry name" value="HATPase_c"/>
    <property type="match status" value="1"/>
</dbReference>
<dbReference type="OrthoDB" id="1223659at2"/>
<keyword evidence="5" id="KW-0547">Nucleotide-binding</keyword>
<keyword evidence="4" id="KW-0808">Transferase</keyword>
<evidence type="ECO:0000256" key="8">
    <source>
        <dbReference type="PROSITE-ProRule" id="PRU00339"/>
    </source>
</evidence>
<dbReference type="Proteomes" id="UP000240978">
    <property type="component" value="Unassembled WGS sequence"/>
</dbReference>
<evidence type="ECO:0000256" key="7">
    <source>
        <dbReference type="ARBA" id="ARBA00022840"/>
    </source>
</evidence>
<comment type="caution">
    <text evidence="11">The sequence shown here is derived from an EMBL/GenBank/DDBJ whole genome shotgun (WGS) entry which is preliminary data.</text>
</comment>
<dbReference type="SUPFAM" id="SSF48452">
    <property type="entry name" value="TPR-like"/>
    <property type="match status" value="2"/>
</dbReference>
<evidence type="ECO:0000256" key="4">
    <source>
        <dbReference type="ARBA" id="ARBA00022679"/>
    </source>
</evidence>
<keyword evidence="3" id="KW-0597">Phosphoprotein</keyword>
<comment type="catalytic activity">
    <reaction evidence="1">
        <text>ATP + protein L-histidine = ADP + protein N-phospho-L-histidine.</text>
        <dbReference type="EC" id="2.7.13.3"/>
    </reaction>
</comment>
<dbReference type="PROSITE" id="PS50005">
    <property type="entry name" value="TPR"/>
    <property type="match status" value="1"/>
</dbReference>
<dbReference type="InterPro" id="IPR003594">
    <property type="entry name" value="HATPase_dom"/>
</dbReference>
<sequence>MSNYIFIASFIGFLLTTTGVGCNRQNNDRRAAVSDTARISTLMQHAERCLNKPGSFPPDMDSAMNMAAEIERISTQQQYKRGLGLSRLLRAKTFREMGQGVQARTPAAQAVEILGQAGTAREKAQALIELGGTYSNDGNDMSRKIALYEQGMQIYAGLGEKLSEAQLREFIGDLYQLKQDYPNALTHLKKAVALYQEVGYKRLQGVYGLIGYVYVRTDNFGESLRYNTLAVKIGEELKDSGSLMATIYNRLGDCYWSIENNQQAMACYKKALPIAYANKDSFAVQNIQSSIARVLARTKAYGEALKAINAGIAISPELDVYDESAFDILRLHIYIALNDLPQGEIYFRKLRKVYDQEDFDENMRQALRFSMASYLVNAGRFREGQQYLDALFRLQDRYPVIKSKRATAEYLYYQIDSAAGKLGTAMAHFRNFKSISDSLRNMVQSRQLAELQFQFETEKKDNDIKLLVQKSKAQEASLQKEKIIRNAIIASVALLIIFLGLVYSRYRNKKVMNIRLETQQHEINRQNEDLRKLVDDKEWLLKEIHHRVKNNLQVIISLLNTQSRYLNNKDALDAIRNSQQRMYSMSLIHQRLYQTDNPGTIDMRWYIPELIGYIKDSHEEGNNIRFIVDCGHIALEVVQAVPLGLILNEAISNALKYAFPDGRKGTITVCLEMEDDKNCRLSVSDDGIGITDLNDALEGSSLGMRLMQGLSEQLDGSFTLLNNHPGVFIGVAFPYHEFTPENRKYILN</sequence>
<organism evidence="11 12">
    <name type="scientific">Chitinophaga ginsengisoli</name>
    <dbReference type="NCBI Taxonomy" id="363837"/>
    <lineage>
        <taxon>Bacteria</taxon>
        <taxon>Pseudomonadati</taxon>
        <taxon>Bacteroidota</taxon>
        <taxon>Chitinophagia</taxon>
        <taxon>Chitinophagales</taxon>
        <taxon>Chitinophagaceae</taxon>
        <taxon>Chitinophaga</taxon>
    </lineage>
</organism>